<protein>
    <submittedName>
        <fullName evidence="1">Uncharacterized protein</fullName>
    </submittedName>
</protein>
<name>A0ABS4GP57_9BACL</name>
<reference evidence="1 2" key="1">
    <citation type="submission" date="2021-03" db="EMBL/GenBank/DDBJ databases">
        <title>Genomic Encyclopedia of Type Strains, Phase IV (KMG-IV): sequencing the most valuable type-strain genomes for metagenomic binning, comparative biology and taxonomic classification.</title>
        <authorList>
            <person name="Goeker M."/>
        </authorList>
    </citation>
    <scope>NUCLEOTIDE SEQUENCE [LARGE SCALE GENOMIC DNA]</scope>
    <source>
        <strain evidence="1 2">DSM 24738</strain>
    </source>
</reference>
<organism evidence="1 2">
    <name type="scientific">Ammoniphilus resinae</name>
    <dbReference type="NCBI Taxonomy" id="861532"/>
    <lineage>
        <taxon>Bacteria</taxon>
        <taxon>Bacillati</taxon>
        <taxon>Bacillota</taxon>
        <taxon>Bacilli</taxon>
        <taxon>Bacillales</taxon>
        <taxon>Paenibacillaceae</taxon>
        <taxon>Aneurinibacillus group</taxon>
        <taxon>Ammoniphilus</taxon>
    </lineage>
</organism>
<evidence type="ECO:0000313" key="1">
    <source>
        <dbReference type="EMBL" id="MBP1931645.1"/>
    </source>
</evidence>
<proteinExistence type="predicted"/>
<dbReference type="EMBL" id="JAGGKT010000003">
    <property type="protein sequence ID" value="MBP1931645.1"/>
    <property type="molecule type" value="Genomic_DNA"/>
</dbReference>
<accession>A0ABS4GP57</accession>
<dbReference type="Proteomes" id="UP001519343">
    <property type="component" value="Unassembled WGS sequence"/>
</dbReference>
<gene>
    <name evidence="1" type="ORF">J2Z37_001646</name>
</gene>
<comment type="caution">
    <text evidence="1">The sequence shown here is derived from an EMBL/GenBank/DDBJ whole genome shotgun (WGS) entry which is preliminary data.</text>
</comment>
<sequence>MAKSLKGKSRQHRDYKKWLKANEEWFKSNPSAFRRMVNDPDILLSLNQHMTGKKGKLMKRIERIEQRKSDVPTPEKKKRTFRLPRISLSTASQNLGRVSELINNINYIGSLFK</sequence>
<keyword evidence="2" id="KW-1185">Reference proteome</keyword>
<evidence type="ECO:0000313" key="2">
    <source>
        <dbReference type="Proteomes" id="UP001519343"/>
    </source>
</evidence>
<dbReference type="RefSeq" id="WP_209809734.1">
    <property type="nucleotide sequence ID" value="NZ_JAGGKT010000003.1"/>
</dbReference>